<evidence type="ECO:0000256" key="1">
    <source>
        <dbReference type="PROSITE-ProRule" id="PRU00339"/>
    </source>
</evidence>
<dbReference type="InterPro" id="IPR019734">
    <property type="entry name" value="TPR_rpt"/>
</dbReference>
<feature type="repeat" description="TPR" evidence="1">
    <location>
        <begin position="100"/>
        <end position="133"/>
    </location>
</feature>
<dbReference type="Proteomes" id="UP001144110">
    <property type="component" value="Unassembled WGS sequence"/>
</dbReference>
<accession>A0AAE3P644</accession>
<name>A0AAE3P644_9BACT</name>
<sequence>MAKGVKLKELIKENILFQVSGVYPEIPEILESIKNVKVALKEKDINFLLQETHQLIVQFFKNIPELSRLFFRIGLRCEDEGLIEEAIFYYRLSNLLKPNAKAINNLAVLYAEVGREEEAIKILKEGIKNFPENAILKENLQILHSER</sequence>
<dbReference type="PROSITE" id="PS50005">
    <property type="entry name" value="TPR"/>
    <property type="match status" value="1"/>
</dbReference>
<evidence type="ECO:0000313" key="3">
    <source>
        <dbReference type="Proteomes" id="UP001144110"/>
    </source>
</evidence>
<protein>
    <recommendedName>
        <fullName evidence="4">Tetratricopeptide repeat protein</fullName>
    </recommendedName>
</protein>
<evidence type="ECO:0000313" key="2">
    <source>
        <dbReference type="EMBL" id="MDF2953974.1"/>
    </source>
</evidence>
<dbReference type="SUPFAM" id="SSF48452">
    <property type="entry name" value="TPR-like"/>
    <property type="match status" value="1"/>
</dbReference>
<dbReference type="InterPro" id="IPR011990">
    <property type="entry name" value="TPR-like_helical_dom_sf"/>
</dbReference>
<dbReference type="EMBL" id="JAPHEG010000005">
    <property type="protein sequence ID" value="MDF2953974.1"/>
    <property type="molecule type" value="Genomic_DNA"/>
</dbReference>
<dbReference type="AlphaFoldDB" id="A0AAE3P644"/>
<keyword evidence="1" id="KW-0802">TPR repeat</keyword>
<evidence type="ECO:0008006" key="4">
    <source>
        <dbReference type="Google" id="ProtNLM"/>
    </source>
</evidence>
<dbReference type="Gene3D" id="1.25.40.10">
    <property type="entry name" value="Tetratricopeptide repeat domain"/>
    <property type="match status" value="1"/>
</dbReference>
<dbReference type="Pfam" id="PF13181">
    <property type="entry name" value="TPR_8"/>
    <property type="match status" value="1"/>
</dbReference>
<reference evidence="2" key="1">
    <citation type="submission" date="2022-11" db="EMBL/GenBank/DDBJ databases">
        <title>Candidatus Alkanophaga archaea from heated hydrothermal vent sediment oxidize petroleum alkanes.</title>
        <authorList>
            <person name="Zehnle H."/>
            <person name="Laso-Perez R."/>
            <person name="Lipp J."/>
            <person name="Teske A."/>
            <person name="Wegener G."/>
        </authorList>
    </citation>
    <scope>NUCLEOTIDE SEQUENCE</scope>
    <source>
        <strain evidence="2">MCA70</strain>
    </source>
</reference>
<gene>
    <name evidence="2" type="ORF">OD816_001219</name>
</gene>
<comment type="caution">
    <text evidence="2">The sequence shown here is derived from an EMBL/GenBank/DDBJ whole genome shotgun (WGS) entry which is preliminary data.</text>
</comment>
<proteinExistence type="predicted"/>
<organism evidence="2 3">
    <name type="scientific">Candidatus Thermodesulfobacterium syntrophicum</name>
    <dbReference type="NCBI Taxonomy" id="3060442"/>
    <lineage>
        <taxon>Bacteria</taxon>
        <taxon>Pseudomonadati</taxon>
        <taxon>Thermodesulfobacteriota</taxon>
        <taxon>Thermodesulfobacteria</taxon>
        <taxon>Thermodesulfobacteriales</taxon>
        <taxon>Thermodesulfobacteriaceae</taxon>
        <taxon>Thermodesulfobacterium</taxon>
    </lineage>
</organism>